<accession>A0A7Y7WF91</accession>
<evidence type="ECO:0000313" key="2">
    <source>
        <dbReference type="EMBL" id="NWB48307.1"/>
    </source>
</evidence>
<name>A0A7Y7WF91_9PSED</name>
<evidence type="ECO:0000256" key="1">
    <source>
        <dbReference type="SAM" id="Phobius"/>
    </source>
</evidence>
<dbReference type="AlphaFoldDB" id="A0A7Y7WF91"/>
<dbReference type="RefSeq" id="WP_100944295.1">
    <property type="nucleotide sequence ID" value="NZ_JACAPU010000019.1"/>
</dbReference>
<organism evidence="2 3">
    <name type="scientific">Pseudomonas gingeri</name>
    <dbReference type="NCBI Taxonomy" id="117681"/>
    <lineage>
        <taxon>Bacteria</taxon>
        <taxon>Pseudomonadati</taxon>
        <taxon>Pseudomonadota</taxon>
        <taxon>Gammaproteobacteria</taxon>
        <taxon>Pseudomonadales</taxon>
        <taxon>Pseudomonadaceae</taxon>
        <taxon>Pseudomonas</taxon>
    </lineage>
</organism>
<dbReference type="Proteomes" id="UP000582981">
    <property type="component" value="Unassembled WGS sequence"/>
</dbReference>
<comment type="caution">
    <text evidence="2">The sequence shown here is derived from an EMBL/GenBank/DDBJ whole genome shotgun (WGS) entry which is preliminary data.</text>
</comment>
<keyword evidence="1" id="KW-1133">Transmembrane helix</keyword>
<sequence>MKEETTKLLQATAKARKVLLILSIIWFTAVRRHQDFYPEIQISSLQEVMISLAPPMVIIILACIWYRVFKYKPEK</sequence>
<keyword evidence="1" id="KW-0472">Membrane</keyword>
<evidence type="ECO:0000313" key="3">
    <source>
        <dbReference type="Proteomes" id="UP000582981"/>
    </source>
</evidence>
<gene>
    <name evidence="2" type="ORF">HX829_17595</name>
</gene>
<keyword evidence="1" id="KW-0812">Transmembrane</keyword>
<dbReference type="EMBL" id="JACAPU010000019">
    <property type="protein sequence ID" value="NWB48307.1"/>
    <property type="molecule type" value="Genomic_DNA"/>
</dbReference>
<reference evidence="2 3" key="1">
    <citation type="submission" date="2020-04" db="EMBL/GenBank/DDBJ databases">
        <title>Molecular characterization of pseudomonads from Agaricus bisporus reveal novel blotch 2 pathogens in Western Europe.</title>
        <authorList>
            <person name="Taparia T."/>
            <person name="Krijger M."/>
            <person name="Haynes E."/>
            <person name="Elpinstone J.G."/>
            <person name="Noble R."/>
            <person name="Van Der Wolf J."/>
        </authorList>
    </citation>
    <scope>NUCLEOTIDE SEQUENCE [LARGE SCALE GENOMIC DNA]</scope>
    <source>
        <strain evidence="2 3">F1001</strain>
    </source>
</reference>
<feature type="transmembrane region" description="Helical" evidence="1">
    <location>
        <begin position="48"/>
        <end position="69"/>
    </location>
</feature>
<protein>
    <submittedName>
        <fullName evidence="2">Uncharacterized protein</fullName>
    </submittedName>
</protein>
<proteinExistence type="predicted"/>